<dbReference type="OrthoDB" id="1562405at2759"/>
<feature type="coiled-coil region" evidence="1">
    <location>
        <begin position="73"/>
        <end position="122"/>
    </location>
</feature>
<dbReference type="PANTHER" id="PTHR36734:SF1">
    <property type="entry name" value="OS02G0815300 PROTEIN"/>
    <property type="match status" value="1"/>
</dbReference>
<comment type="caution">
    <text evidence="3">The sequence shown here is derived from an EMBL/GenBank/DDBJ whole genome shotgun (WGS) entry which is preliminary data.</text>
</comment>
<name>A0A834LJQ4_RHOSS</name>
<evidence type="ECO:0000313" key="4">
    <source>
        <dbReference type="Proteomes" id="UP000626092"/>
    </source>
</evidence>
<proteinExistence type="predicted"/>
<feature type="compositionally biased region" description="Basic residues" evidence="2">
    <location>
        <begin position="422"/>
        <end position="432"/>
    </location>
</feature>
<accession>A0A834LJQ4</accession>
<organism evidence="3 4">
    <name type="scientific">Rhododendron simsii</name>
    <name type="common">Sims's rhododendron</name>
    <dbReference type="NCBI Taxonomy" id="118357"/>
    <lineage>
        <taxon>Eukaryota</taxon>
        <taxon>Viridiplantae</taxon>
        <taxon>Streptophyta</taxon>
        <taxon>Embryophyta</taxon>
        <taxon>Tracheophyta</taxon>
        <taxon>Spermatophyta</taxon>
        <taxon>Magnoliopsida</taxon>
        <taxon>eudicotyledons</taxon>
        <taxon>Gunneridae</taxon>
        <taxon>Pentapetalae</taxon>
        <taxon>asterids</taxon>
        <taxon>Ericales</taxon>
        <taxon>Ericaceae</taxon>
        <taxon>Ericoideae</taxon>
        <taxon>Rhodoreae</taxon>
        <taxon>Rhododendron</taxon>
    </lineage>
</organism>
<feature type="compositionally biased region" description="Pro residues" evidence="2">
    <location>
        <begin position="21"/>
        <end position="36"/>
    </location>
</feature>
<feature type="compositionally biased region" description="Polar residues" evidence="2">
    <location>
        <begin position="448"/>
        <end position="464"/>
    </location>
</feature>
<gene>
    <name evidence="3" type="ORF">RHSIM_Rhsim06G0070400</name>
</gene>
<feature type="region of interest" description="Disordered" evidence="2">
    <location>
        <begin position="158"/>
        <end position="184"/>
    </location>
</feature>
<keyword evidence="4" id="KW-1185">Reference proteome</keyword>
<sequence>MASTSFLLLHPLHLRRVRNAPPPISCTAHPPGPAPPSRTAALPSRRQWLLLLTAATTTLKAAELPSMAQDIPLFGLRKKLKEVEEEAEEVIKEGFESADKGIEIAEKGIETAEKGIETAEREIESAVSFGGLAQAGAVAAAEVVGVVAATSVVNGILGPEGQQSPGRSSLKAKKVGKRTDDKLSKPRKMRTFHNVKISQVELLVSYEGPPLSITELRLLMVAFHLVDFTGTWGQLFSRVKKHVIWGVLKLVTGMQLATSNCLSLLIFRKLYVLPKIHSDRHNNQKGTCVRFVKDVEKFCTSTYRLQTDRKGKKFKYKGHAQEESSRAAASDIVLNLADSDQGSVEKPGQYQISWARRSSDGADDGFVTSVKGLFKSQRRKAEALVLRTVRSQTENMSNGEWSENDAEFSPFARQLTITNAKKLSRRHMKKFGSKGQKGVSSQHKELLPSSSRQTTLPESDSLFSGSPPYEDFHE</sequence>
<evidence type="ECO:0000256" key="1">
    <source>
        <dbReference type="SAM" id="Coils"/>
    </source>
</evidence>
<dbReference type="PANTHER" id="PTHR36734">
    <property type="entry name" value="YCF37-LIKE PROTEIN"/>
    <property type="match status" value="1"/>
</dbReference>
<dbReference type="EMBL" id="WJXA01000006">
    <property type="protein sequence ID" value="KAF7139844.1"/>
    <property type="molecule type" value="Genomic_DNA"/>
</dbReference>
<evidence type="ECO:0000256" key="2">
    <source>
        <dbReference type="SAM" id="MobiDB-lite"/>
    </source>
</evidence>
<dbReference type="AlphaFoldDB" id="A0A834LJQ4"/>
<dbReference type="Proteomes" id="UP000626092">
    <property type="component" value="Unassembled WGS sequence"/>
</dbReference>
<dbReference type="InterPro" id="IPR045167">
    <property type="entry name" value="Hobbit"/>
</dbReference>
<protein>
    <submittedName>
        <fullName evidence="3">Uncharacterized protein</fullName>
    </submittedName>
</protein>
<reference evidence="3" key="1">
    <citation type="submission" date="2019-11" db="EMBL/GenBank/DDBJ databases">
        <authorList>
            <person name="Liu Y."/>
            <person name="Hou J."/>
            <person name="Li T.-Q."/>
            <person name="Guan C.-H."/>
            <person name="Wu X."/>
            <person name="Wu H.-Z."/>
            <person name="Ling F."/>
            <person name="Zhang R."/>
            <person name="Shi X.-G."/>
            <person name="Ren J.-P."/>
            <person name="Chen E.-F."/>
            <person name="Sun J.-M."/>
        </authorList>
    </citation>
    <scope>NUCLEOTIDE SEQUENCE</scope>
    <source>
        <strain evidence="3">Adult_tree_wgs_1</strain>
        <tissue evidence="3">Leaves</tissue>
    </source>
</reference>
<keyword evidence="1" id="KW-0175">Coiled coil</keyword>
<evidence type="ECO:0000313" key="3">
    <source>
        <dbReference type="EMBL" id="KAF7139844.1"/>
    </source>
</evidence>
<dbReference type="Pfam" id="PF10344">
    <property type="entry name" value="Hobbit"/>
    <property type="match status" value="1"/>
</dbReference>
<feature type="region of interest" description="Disordered" evidence="2">
    <location>
        <begin position="422"/>
        <end position="474"/>
    </location>
</feature>
<dbReference type="GO" id="GO:0009534">
    <property type="term" value="C:chloroplast thylakoid"/>
    <property type="evidence" value="ECO:0007669"/>
    <property type="project" value="TreeGrafter"/>
</dbReference>
<feature type="region of interest" description="Disordered" evidence="2">
    <location>
        <begin position="21"/>
        <end position="40"/>
    </location>
</feature>